<dbReference type="Gene3D" id="1.10.10.60">
    <property type="entry name" value="Homeodomain-like"/>
    <property type="match status" value="1"/>
</dbReference>
<dbReference type="PROSITE" id="PS50977">
    <property type="entry name" value="HTH_TETR_2"/>
    <property type="match status" value="1"/>
</dbReference>
<protein>
    <submittedName>
        <fullName evidence="4">TetR family transcriptional regulator</fullName>
    </submittedName>
</protein>
<organism evidence="4 5">
    <name type="scientific">Furfurilactobacillus curtus</name>
    <dbReference type="NCBI Taxonomy" id="1746200"/>
    <lineage>
        <taxon>Bacteria</taxon>
        <taxon>Bacillati</taxon>
        <taxon>Bacillota</taxon>
        <taxon>Bacilli</taxon>
        <taxon>Lactobacillales</taxon>
        <taxon>Lactobacillaceae</taxon>
        <taxon>Furfurilactobacillus</taxon>
    </lineage>
</organism>
<evidence type="ECO:0000313" key="4">
    <source>
        <dbReference type="EMBL" id="GKT06452.1"/>
    </source>
</evidence>
<feature type="DNA-binding region" description="H-T-H motif" evidence="2">
    <location>
        <begin position="32"/>
        <end position="51"/>
    </location>
</feature>
<dbReference type="EMBL" id="BQXO01000006">
    <property type="protein sequence ID" value="GKT06452.1"/>
    <property type="molecule type" value="Genomic_DNA"/>
</dbReference>
<dbReference type="Proteomes" id="UP001628078">
    <property type="component" value="Unassembled WGS sequence"/>
</dbReference>
<proteinExistence type="predicted"/>
<evidence type="ECO:0000313" key="5">
    <source>
        <dbReference type="Proteomes" id="UP001628078"/>
    </source>
</evidence>
<keyword evidence="5" id="KW-1185">Reference proteome</keyword>
<name>A0ABQ5JPH0_9LACO</name>
<comment type="caution">
    <text evidence="4">The sequence shown here is derived from an EMBL/GenBank/DDBJ whole genome shotgun (WGS) entry which is preliminary data.</text>
</comment>
<dbReference type="InterPro" id="IPR009057">
    <property type="entry name" value="Homeodomain-like_sf"/>
</dbReference>
<dbReference type="InterPro" id="IPR050109">
    <property type="entry name" value="HTH-type_TetR-like_transc_reg"/>
</dbReference>
<dbReference type="Pfam" id="PF00440">
    <property type="entry name" value="TetR_N"/>
    <property type="match status" value="1"/>
</dbReference>
<dbReference type="PANTHER" id="PTHR30055:SF230">
    <property type="entry name" value="TRANSCRIPTIONAL REGULATORY PROTEIN (PROBABLY TETR-FAMILY)-RELATED"/>
    <property type="match status" value="1"/>
</dbReference>
<gene>
    <name evidence="4" type="ORF">JCM31185_17390</name>
</gene>
<dbReference type="RefSeq" id="WP_407884610.1">
    <property type="nucleotide sequence ID" value="NZ_BQXO01000006.1"/>
</dbReference>
<sequence>MADKRRRGAELERAIFSATIKILDEEGLQGLTFQKVAERAGTSKPVLYRRWNSPLELVVAAIREPVVKVRGSFRDYETTGNSLAEDLFQLLQHFAEMISQYRQPFVATTLTALSQSNNIQRTLGVAEDSDLVSLDRVLQRARTRGEAVRADISRKAKLIAFEQIRYEGLFIQKSIEDEDLRTLINDVLLRLFLND</sequence>
<evidence type="ECO:0000256" key="1">
    <source>
        <dbReference type="ARBA" id="ARBA00023125"/>
    </source>
</evidence>
<dbReference type="InterPro" id="IPR001647">
    <property type="entry name" value="HTH_TetR"/>
</dbReference>
<dbReference type="SUPFAM" id="SSF46689">
    <property type="entry name" value="Homeodomain-like"/>
    <property type="match status" value="1"/>
</dbReference>
<keyword evidence="1 2" id="KW-0238">DNA-binding</keyword>
<reference evidence="4 5" key="1">
    <citation type="submission" date="2022-03" db="EMBL/GenBank/DDBJ databases">
        <title>Draft genome sequence of Furfurilactobacillus curtus JCM 31185.</title>
        <authorList>
            <person name="Suzuki S."/>
            <person name="Endo A."/>
            <person name="Kajikawa A."/>
        </authorList>
    </citation>
    <scope>NUCLEOTIDE SEQUENCE [LARGE SCALE GENOMIC DNA]</scope>
    <source>
        <strain evidence="4 5">JCM 31185</strain>
    </source>
</reference>
<dbReference type="Gene3D" id="1.10.357.10">
    <property type="entry name" value="Tetracycline Repressor, domain 2"/>
    <property type="match status" value="1"/>
</dbReference>
<evidence type="ECO:0000256" key="2">
    <source>
        <dbReference type="PROSITE-ProRule" id="PRU00335"/>
    </source>
</evidence>
<feature type="domain" description="HTH tetR-type" evidence="3">
    <location>
        <begin position="9"/>
        <end position="69"/>
    </location>
</feature>
<dbReference type="PANTHER" id="PTHR30055">
    <property type="entry name" value="HTH-TYPE TRANSCRIPTIONAL REGULATOR RUTR"/>
    <property type="match status" value="1"/>
</dbReference>
<accession>A0ABQ5JPH0</accession>
<evidence type="ECO:0000259" key="3">
    <source>
        <dbReference type="PROSITE" id="PS50977"/>
    </source>
</evidence>